<comment type="similarity">
    <text evidence="2 11">Belongs to the G-protein coupled receptor 1 family.</text>
</comment>
<feature type="transmembrane region" description="Helical" evidence="13">
    <location>
        <begin position="162"/>
        <end position="184"/>
    </location>
</feature>
<feature type="compositionally biased region" description="Basic and acidic residues" evidence="12">
    <location>
        <begin position="374"/>
        <end position="387"/>
    </location>
</feature>
<dbReference type="GO" id="GO:0005886">
    <property type="term" value="C:plasma membrane"/>
    <property type="evidence" value="ECO:0007669"/>
    <property type="project" value="UniProtKB-SubCell"/>
</dbReference>
<feature type="compositionally biased region" description="Polar residues" evidence="12">
    <location>
        <begin position="284"/>
        <end position="294"/>
    </location>
</feature>
<evidence type="ECO:0000313" key="15">
    <source>
        <dbReference type="EnsemblMetazoa" id="XP_029343197.1"/>
    </source>
</evidence>
<evidence type="ECO:0000256" key="9">
    <source>
        <dbReference type="ARBA" id="ARBA00023170"/>
    </source>
</evidence>
<dbReference type="PANTHER" id="PTHR24248">
    <property type="entry name" value="ADRENERGIC RECEPTOR-RELATED G-PROTEIN COUPLED RECEPTOR"/>
    <property type="match status" value="1"/>
</dbReference>
<dbReference type="AlphaFoldDB" id="A0A8R2NM02"/>
<feature type="domain" description="G-protein coupled receptors family 1 profile" evidence="14">
    <location>
        <begin position="105"/>
        <end position="900"/>
    </location>
</feature>
<keyword evidence="5 13" id="KW-1133">Transmembrane helix</keyword>
<dbReference type="PANTHER" id="PTHR24248:SF163">
    <property type="entry name" value="HISTAMINE H2 RECEPTOR-LIKE"/>
    <property type="match status" value="1"/>
</dbReference>
<feature type="transmembrane region" description="Helical" evidence="13">
    <location>
        <begin position="125"/>
        <end position="150"/>
    </location>
</feature>
<keyword evidence="4 11" id="KW-0812">Transmembrane</keyword>
<feature type="transmembrane region" description="Helical" evidence="13">
    <location>
        <begin position="884"/>
        <end position="903"/>
    </location>
</feature>
<feature type="region of interest" description="Disordered" evidence="12">
    <location>
        <begin position="469"/>
        <end position="645"/>
    </location>
</feature>
<dbReference type="InterPro" id="IPR017452">
    <property type="entry name" value="GPCR_Rhodpsn_7TM"/>
</dbReference>
<sequence length="937" mass="103825">HRWRWWWWSRGARTVYIRNNGHGGVIGGVAVVIGNDTAAGPTSPLLQTATPPTPPLLVSQPNVTGGVGGGGGVVVVGGGGEGSFDGGYWWWALLAVFLVLATAAGNILVCLAITWERRLQNVTNYFLMSLAVTDLMVAVLVMPVGILILVKGEFPFAPVYCLAWICLDVLFCTASIMHLCTISVDRYLSLRYPMKFGRNKTRRRVILKIVFVWLLSIAMSLPLSLMYSKDFNSVLVNGSCQIPDPLYKLIGSIVSFYIPLGVMILTYTLTVRHLAAKRQNLQTGFTHNSNQNNTRRSWRRMLRRNYRRTRSDETDIRSATGDELTGVMASSVSGGGGRKQKGHGDSAVGAGTTRPGGSNGALASGSRCTATAEDDSRAADSVDDSPRSGHHHRHNNRDHHHRPTTPGASCRGTPRPFRHNPSVGSTDTEMTSLDARELWLPDTEPTPSTMSALHQFGAEMLRLSRGLEKVASPESKPASPDMSRLSDNGGVLDDDDYGLCNVDDMDDEEDDYEEEEEEEEVEEVEVERGGACDSMCSEDASTCTGTPRCRRAKRQRRRRRRRSGTLHESMRRRFDGPNRHRHLHHHHHTHPYHHHSHHEQQHHHHHHQGRPARVRSFHEDELTRNRTGPTSSDVTGTTAVDSGPKIVGTLLKQEYQRKPGLDEEICLLPPPPRRRQRRGRSASANGGGSGTQNVTAASVTSPSSSPVLAAQPAQTTPLPQRHPQQQQQQQQKTATRVDTLTVWSAASNASKTTTLAVAAGVGQPLRRAMTQKPIRKQTPTANTTSATGKRHSPLVRYGSTLGLPSRQQQQTSPQRSNNASRSSVMIRNSYRHGRIIRLEQKATKVLGVVFFTFVFLWTPFFALNLLPSVCPNCEADISKGLIDLVTWLGYASSMVNPVFYTIFNKVFRQAFKRVLMCKYRSRSKRHSWPPPPPARKV</sequence>
<feature type="transmembrane region" description="Helical" evidence="13">
    <location>
        <begin position="845"/>
        <end position="864"/>
    </location>
</feature>
<feature type="compositionally biased region" description="Low complexity" evidence="12">
    <location>
        <begin position="694"/>
        <end position="707"/>
    </location>
</feature>
<evidence type="ECO:0000259" key="14">
    <source>
        <dbReference type="PROSITE" id="PS50262"/>
    </source>
</evidence>
<evidence type="ECO:0000256" key="7">
    <source>
        <dbReference type="ARBA" id="ARBA00023136"/>
    </source>
</evidence>
<feature type="transmembrane region" description="Helical" evidence="13">
    <location>
        <begin position="88"/>
        <end position="113"/>
    </location>
</feature>
<name>A0A8R2NM02_ACYPI</name>
<evidence type="ECO:0000313" key="16">
    <source>
        <dbReference type="Proteomes" id="UP000007819"/>
    </source>
</evidence>
<accession>A0A8R2NM02</accession>
<keyword evidence="8" id="KW-1015">Disulfide bond</keyword>
<feature type="compositionally biased region" description="Basic residues" evidence="12">
    <location>
        <begin position="296"/>
        <end position="308"/>
    </location>
</feature>
<dbReference type="FunFam" id="1.20.1070.10:FF:000523">
    <property type="entry name" value="5-hydroxytryptamine receptor 2B"/>
    <property type="match status" value="1"/>
</dbReference>
<evidence type="ECO:0000256" key="3">
    <source>
        <dbReference type="ARBA" id="ARBA00022475"/>
    </source>
</evidence>
<keyword evidence="3" id="KW-1003">Cell membrane</keyword>
<protein>
    <recommendedName>
        <fullName evidence="14">G-protein coupled receptors family 1 profile domain-containing protein</fullName>
    </recommendedName>
</protein>
<keyword evidence="16" id="KW-1185">Reference proteome</keyword>
<evidence type="ECO:0000256" key="5">
    <source>
        <dbReference type="ARBA" id="ARBA00022989"/>
    </source>
</evidence>
<evidence type="ECO:0000256" key="4">
    <source>
        <dbReference type="ARBA" id="ARBA00022692"/>
    </source>
</evidence>
<evidence type="ECO:0000256" key="13">
    <source>
        <dbReference type="SAM" id="Phobius"/>
    </source>
</evidence>
<reference evidence="16" key="1">
    <citation type="submission" date="2010-06" db="EMBL/GenBank/DDBJ databases">
        <authorList>
            <person name="Jiang H."/>
            <person name="Abraham K."/>
            <person name="Ali S."/>
            <person name="Alsbrooks S.L."/>
            <person name="Anim B.N."/>
            <person name="Anosike U.S."/>
            <person name="Attaway T."/>
            <person name="Bandaranaike D.P."/>
            <person name="Battles P.K."/>
            <person name="Bell S.N."/>
            <person name="Bell A.V."/>
            <person name="Beltran B."/>
            <person name="Bickham C."/>
            <person name="Bustamante Y."/>
            <person name="Caleb T."/>
            <person name="Canada A."/>
            <person name="Cardenas V."/>
            <person name="Carter K."/>
            <person name="Chacko J."/>
            <person name="Chandrabose M.N."/>
            <person name="Chavez D."/>
            <person name="Chavez A."/>
            <person name="Chen L."/>
            <person name="Chu H.-S."/>
            <person name="Claassen K.J."/>
            <person name="Cockrell R."/>
            <person name="Collins M."/>
            <person name="Cooper J.A."/>
            <person name="Cree A."/>
            <person name="Curry S.M."/>
            <person name="Da Y."/>
            <person name="Dao M.D."/>
            <person name="Das B."/>
            <person name="Davila M.-L."/>
            <person name="Davy-Carroll L."/>
            <person name="Denson S."/>
            <person name="Dinh H."/>
            <person name="Ebong V.E."/>
            <person name="Edwards J.R."/>
            <person name="Egan A."/>
            <person name="El-Daye J."/>
            <person name="Escobedo L."/>
            <person name="Fernandez S."/>
            <person name="Fernando P.R."/>
            <person name="Flagg N."/>
            <person name="Forbes L.D."/>
            <person name="Fowler R.G."/>
            <person name="Fu Q."/>
            <person name="Gabisi R.A."/>
            <person name="Ganer J."/>
            <person name="Garbino Pronczuk A."/>
            <person name="Garcia R.M."/>
            <person name="Garner T."/>
            <person name="Garrett T.E."/>
            <person name="Gonzalez D.A."/>
            <person name="Hamid H."/>
            <person name="Hawkins E.S."/>
            <person name="Hirani K."/>
            <person name="Hogues M.E."/>
            <person name="Hollins B."/>
            <person name="Hsiao C.-H."/>
            <person name="Jabil R."/>
            <person name="James M.L."/>
            <person name="Jhangiani S.N."/>
            <person name="Johnson B."/>
            <person name="Johnson Q."/>
            <person name="Joshi V."/>
            <person name="Kalu J.B."/>
            <person name="Kam C."/>
            <person name="Kashfia A."/>
            <person name="Keebler J."/>
            <person name="Kisamo H."/>
            <person name="Kovar C.L."/>
            <person name="Lago L.A."/>
            <person name="Lai C.-Y."/>
            <person name="Laidlaw J."/>
            <person name="Lara F."/>
            <person name="Le T.-K."/>
            <person name="Lee S.L."/>
            <person name="Legall F.H."/>
            <person name="Lemon S.J."/>
            <person name="Lewis L.R."/>
            <person name="Li B."/>
            <person name="Liu Y."/>
            <person name="Liu Y.-S."/>
            <person name="Lopez J."/>
            <person name="Lozado R.J."/>
            <person name="Lu J."/>
            <person name="Madu R.C."/>
            <person name="Maheshwari M."/>
            <person name="Maheshwari R."/>
            <person name="Malloy K."/>
            <person name="Martinez E."/>
            <person name="Mathew T."/>
            <person name="Mercado I.C."/>
            <person name="Mercado C."/>
            <person name="Meyer B."/>
            <person name="Montgomery K."/>
            <person name="Morgan M.B."/>
            <person name="Munidasa M."/>
            <person name="Nazareth L.V."/>
            <person name="Nelson J."/>
            <person name="Ng B.M."/>
            <person name="Nguyen N.B."/>
            <person name="Nguyen P.Q."/>
            <person name="Nguyen T."/>
            <person name="Obregon M."/>
            <person name="Okwuonu G.O."/>
            <person name="Onwere C.G."/>
            <person name="Orozco G."/>
            <person name="Parra A."/>
            <person name="Patel S."/>
            <person name="Patil S."/>
            <person name="Perez A."/>
            <person name="Perez Y."/>
            <person name="Pham C."/>
            <person name="Primus E.L."/>
            <person name="Pu L.-L."/>
            <person name="Puazo M."/>
            <person name="Qin X."/>
            <person name="Quiroz J.B."/>
            <person name="Reese J."/>
            <person name="Richards S."/>
            <person name="Rives C.M."/>
            <person name="Robberts R."/>
            <person name="Ruiz S.J."/>
            <person name="Ruiz M.J."/>
            <person name="Santibanez J."/>
            <person name="Schneider B.W."/>
            <person name="Sisson I."/>
            <person name="Smith M."/>
            <person name="Sodergren E."/>
            <person name="Song X.-Z."/>
            <person name="Song B.B."/>
            <person name="Summersgill H."/>
            <person name="Thelus R."/>
            <person name="Thornton R.D."/>
            <person name="Trejos Z.Y."/>
            <person name="Usmani K."/>
            <person name="Vattathil S."/>
            <person name="Villasana D."/>
            <person name="Walker D.L."/>
            <person name="Wang S."/>
            <person name="Wang K."/>
            <person name="White C.S."/>
            <person name="Williams A.C."/>
            <person name="Williamson J."/>
            <person name="Wilson K."/>
            <person name="Woghiren I.O."/>
            <person name="Woodworth J.R."/>
            <person name="Worley K.C."/>
            <person name="Wright R.A."/>
            <person name="Wu W."/>
            <person name="Young L."/>
            <person name="Zhang L."/>
            <person name="Zhang J."/>
            <person name="Zhu Y."/>
            <person name="Muzny D.M."/>
            <person name="Weinstock G."/>
            <person name="Gibbs R.A."/>
        </authorList>
    </citation>
    <scope>NUCLEOTIDE SEQUENCE [LARGE SCALE GENOMIC DNA]</scope>
    <source>
        <strain evidence="16">LSR1</strain>
    </source>
</reference>
<feature type="transmembrane region" description="Helical" evidence="13">
    <location>
        <begin position="205"/>
        <end position="227"/>
    </location>
</feature>
<comment type="subcellular location">
    <subcellularLocation>
        <location evidence="1">Cell membrane</location>
        <topology evidence="1">Multi-pass membrane protein</topology>
    </subcellularLocation>
</comment>
<dbReference type="KEGG" id="api:100575043"/>
<keyword evidence="10 11" id="KW-0807">Transducer</keyword>
<dbReference type="PROSITE" id="PS00237">
    <property type="entry name" value="G_PROTEIN_RECEP_F1_1"/>
    <property type="match status" value="1"/>
</dbReference>
<dbReference type="RefSeq" id="XP_029343197.1">
    <property type="nucleotide sequence ID" value="XM_029487337.1"/>
</dbReference>
<evidence type="ECO:0000256" key="6">
    <source>
        <dbReference type="ARBA" id="ARBA00023040"/>
    </source>
</evidence>
<dbReference type="EnsemblMetazoa" id="XM_029487337.1">
    <property type="protein sequence ID" value="XP_029343197.1"/>
    <property type="gene ID" value="LOC100575043"/>
</dbReference>
<dbReference type="Pfam" id="PF00001">
    <property type="entry name" value="7tm_1"/>
    <property type="match status" value="2"/>
</dbReference>
<feature type="transmembrane region" description="Helical" evidence="13">
    <location>
        <begin position="247"/>
        <end position="269"/>
    </location>
</feature>
<dbReference type="PROSITE" id="PS50262">
    <property type="entry name" value="G_PROTEIN_RECEP_F1_2"/>
    <property type="match status" value="1"/>
</dbReference>
<feature type="compositionally biased region" description="Basic residues" evidence="12">
    <location>
        <begin position="548"/>
        <end position="564"/>
    </location>
</feature>
<keyword evidence="7 13" id="KW-0472">Membrane</keyword>
<dbReference type="OrthoDB" id="10034726at2759"/>
<feature type="compositionally biased region" description="Basic residues" evidence="12">
    <location>
        <begin position="388"/>
        <end position="403"/>
    </location>
</feature>
<dbReference type="Gene3D" id="1.20.1070.10">
    <property type="entry name" value="Rhodopsin 7-helix transmembrane proteins"/>
    <property type="match status" value="2"/>
</dbReference>
<evidence type="ECO:0000256" key="2">
    <source>
        <dbReference type="ARBA" id="ARBA00010663"/>
    </source>
</evidence>
<feature type="compositionally biased region" description="Basic residues" evidence="12">
    <location>
        <begin position="579"/>
        <end position="615"/>
    </location>
</feature>
<dbReference type="PRINTS" id="PR00237">
    <property type="entry name" value="GPCRRHODOPSN"/>
</dbReference>
<feature type="compositionally biased region" description="Acidic residues" evidence="12">
    <location>
        <begin position="492"/>
        <end position="525"/>
    </location>
</feature>
<keyword evidence="6 11" id="KW-0297">G-protein coupled receptor</keyword>
<evidence type="ECO:0000256" key="1">
    <source>
        <dbReference type="ARBA" id="ARBA00004651"/>
    </source>
</evidence>
<reference evidence="15" key="2">
    <citation type="submission" date="2022-06" db="UniProtKB">
        <authorList>
            <consortium name="EnsemblMetazoa"/>
        </authorList>
    </citation>
    <scope>IDENTIFICATION</scope>
</reference>
<proteinExistence type="inferred from homology"/>
<dbReference type="Proteomes" id="UP000007819">
    <property type="component" value="Chromosome A1"/>
</dbReference>
<evidence type="ECO:0000256" key="11">
    <source>
        <dbReference type="RuleBase" id="RU000688"/>
    </source>
</evidence>
<evidence type="ECO:0000256" key="10">
    <source>
        <dbReference type="ARBA" id="ARBA00023224"/>
    </source>
</evidence>
<evidence type="ECO:0000256" key="12">
    <source>
        <dbReference type="SAM" id="MobiDB-lite"/>
    </source>
</evidence>
<keyword evidence="9 11" id="KW-0675">Receptor</keyword>
<feature type="compositionally biased region" description="Polar residues" evidence="12">
    <location>
        <begin position="625"/>
        <end position="640"/>
    </location>
</feature>
<feature type="compositionally biased region" description="Polar residues" evidence="12">
    <location>
        <begin position="777"/>
        <end position="787"/>
    </location>
</feature>
<dbReference type="SUPFAM" id="SSF81321">
    <property type="entry name" value="Family A G protein-coupled receptor-like"/>
    <property type="match status" value="2"/>
</dbReference>
<feature type="compositionally biased region" description="Low complexity" evidence="12">
    <location>
        <begin position="804"/>
        <end position="816"/>
    </location>
</feature>
<dbReference type="GO" id="GO:0004930">
    <property type="term" value="F:G protein-coupled receptor activity"/>
    <property type="evidence" value="ECO:0007669"/>
    <property type="project" value="UniProtKB-KW"/>
</dbReference>
<dbReference type="GeneID" id="100575043"/>
<evidence type="ECO:0000256" key="8">
    <source>
        <dbReference type="ARBA" id="ARBA00023157"/>
    </source>
</evidence>
<organism evidence="15 16">
    <name type="scientific">Acyrthosiphon pisum</name>
    <name type="common">Pea aphid</name>
    <dbReference type="NCBI Taxonomy" id="7029"/>
    <lineage>
        <taxon>Eukaryota</taxon>
        <taxon>Metazoa</taxon>
        <taxon>Ecdysozoa</taxon>
        <taxon>Arthropoda</taxon>
        <taxon>Hexapoda</taxon>
        <taxon>Insecta</taxon>
        <taxon>Pterygota</taxon>
        <taxon>Neoptera</taxon>
        <taxon>Paraneoptera</taxon>
        <taxon>Hemiptera</taxon>
        <taxon>Sternorrhyncha</taxon>
        <taxon>Aphidomorpha</taxon>
        <taxon>Aphidoidea</taxon>
        <taxon>Aphididae</taxon>
        <taxon>Macrosiphini</taxon>
        <taxon>Acyrthosiphon</taxon>
    </lineage>
</organism>
<feature type="region of interest" description="Disordered" evidence="12">
    <location>
        <begin position="766"/>
        <end position="823"/>
    </location>
</feature>
<feature type="region of interest" description="Disordered" evidence="12">
    <location>
        <begin position="284"/>
        <end position="430"/>
    </location>
</feature>
<dbReference type="CTD" id="41017"/>
<feature type="region of interest" description="Disordered" evidence="12">
    <location>
        <begin position="661"/>
        <end position="735"/>
    </location>
</feature>
<dbReference type="InterPro" id="IPR000276">
    <property type="entry name" value="GPCR_Rhodpsn"/>
</dbReference>
<feature type="compositionally biased region" description="Basic and acidic residues" evidence="12">
    <location>
        <begin position="568"/>
        <end position="578"/>
    </location>
</feature>